<reference evidence="1 2" key="1">
    <citation type="submission" date="2019-03" db="EMBL/GenBank/DDBJ databases">
        <title>Genomics of glacier-inhabiting Cryobacterium strains.</title>
        <authorList>
            <person name="Liu Q."/>
            <person name="Xin Y.-H."/>
        </authorList>
    </citation>
    <scope>NUCLEOTIDE SEQUENCE [LARGE SCALE GENOMIC DNA]</scope>
    <source>
        <strain evidence="1 2">TMT1-1</strain>
    </source>
</reference>
<sequence>MTAQFECTGTIDLAIEEHQGQWLHEESTDENTVCLDATAVQAAVASSTNLAGVRFRHKWAGAIDTSTWFCAFFGQARGGRISYAAGFTGLGGGAAHFAAGWYSISWLAAPRNALNWLWCGASTFVSAEPIASAGIQATRWALNRADHNREKHNVLLTSFDARRLGFDF</sequence>
<evidence type="ECO:0000313" key="1">
    <source>
        <dbReference type="EMBL" id="TFD28619.1"/>
    </source>
</evidence>
<keyword evidence="2" id="KW-1185">Reference proteome</keyword>
<dbReference type="EMBL" id="SOGT01000002">
    <property type="protein sequence ID" value="TFD28619.1"/>
    <property type="molecule type" value="Genomic_DNA"/>
</dbReference>
<dbReference type="OrthoDB" id="9805852at2"/>
<name>A0A4R8ZJ15_9MICO</name>
<comment type="caution">
    <text evidence="1">The sequence shown here is derived from an EMBL/GenBank/DDBJ whole genome shotgun (WGS) entry which is preliminary data.</text>
</comment>
<proteinExistence type="predicted"/>
<organism evidence="1 2">
    <name type="scientific">Cryobacterium lyxosi</name>
    <dbReference type="NCBI Taxonomy" id="1259228"/>
    <lineage>
        <taxon>Bacteria</taxon>
        <taxon>Bacillati</taxon>
        <taxon>Actinomycetota</taxon>
        <taxon>Actinomycetes</taxon>
        <taxon>Micrococcales</taxon>
        <taxon>Microbacteriaceae</taxon>
        <taxon>Cryobacterium</taxon>
    </lineage>
</organism>
<evidence type="ECO:0000313" key="2">
    <source>
        <dbReference type="Proteomes" id="UP000298424"/>
    </source>
</evidence>
<accession>A0A4R8ZJ15</accession>
<dbReference type="RefSeq" id="WP_134571359.1">
    <property type="nucleotide sequence ID" value="NZ_SOGT01000002.1"/>
</dbReference>
<dbReference type="AlphaFoldDB" id="A0A4R8ZJ15"/>
<dbReference type="Proteomes" id="UP000298424">
    <property type="component" value="Unassembled WGS sequence"/>
</dbReference>
<gene>
    <name evidence="1" type="ORF">E3T27_01605</name>
</gene>
<protein>
    <submittedName>
        <fullName evidence="1">Uncharacterized protein</fullName>
    </submittedName>
</protein>